<evidence type="ECO:0000259" key="1">
    <source>
        <dbReference type="Pfam" id="PF00753"/>
    </source>
</evidence>
<dbReference type="SUPFAM" id="SSF56281">
    <property type="entry name" value="Metallo-hydrolase/oxidoreductase"/>
    <property type="match status" value="1"/>
</dbReference>
<dbReference type="GeneID" id="93406889"/>
<dbReference type="InterPro" id="IPR036866">
    <property type="entry name" value="RibonucZ/Hydroxyglut_hydro"/>
</dbReference>
<dbReference type="PANTHER" id="PTHR30619">
    <property type="entry name" value="DNA INTERNALIZATION/COMPETENCE PROTEIN COMEC/REC2"/>
    <property type="match status" value="1"/>
</dbReference>
<organism evidence="2 3">
    <name type="scientific">Phocaeicola vulgatus str. 3975 RP4</name>
    <dbReference type="NCBI Taxonomy" id="1339352"/>
    <lineage>
        <taxon>Bacteria</taxon>
        <taxon>Pseudomonadati</taxon>
        <taxon>Bacteroidota</taxon>
        <taxon>Bacteroidia</taxon>
        <taxon>Bacteroidales</taxon>
        <taxon>Bacteroidaceae</taxon>
        <taxon>Phocaeicola</taxon>
    </lineage>
</organism>
<protein>
    <submittedName>
        <fullName evidence="2">Metallo-beta-lactamase superfamily protein</fullName>
    </submittedName>
</protein>
<comment type="caution">
    <text evidence="2">The sequence shown here is derived from an EMBL/GenBank/DDBJ whole genome shotgun (WGS) entry which is preliminary data.</text>
</comment>
<dbReference type="PATRIC" id="fig|1339352.3.peg.3529"/>
<sequence>MSKIYFLPVKHGDAFIIECVRGDTQGVVVVDGGPRSCGFELKRKLNELGTPDLMVLTHYDEDHIGGILQLVDTCLDDNMIPAKEVWANCAGYVEVAASKYTTAAHGMLLSVRLNELAKQHGMVWRNDLHEGMEFDRPFASIEVVSPTEDVTKMVIEKQKDEARQLLNATQKDTIDLEKPLDKLAKEIPPEPNLKKDNELANAASIAFILRCDNLSILMLGDSYPQNVERYLREEKGYSEENPLVVDFVKVSHHGSRNNTSNSLLDIIQCDKFIISTNGGNGSSNHPDRTTIAHILCHTKRNMDTKVHLYFNYKLELIETNGIPFLNEGECEKWNFEVHDNIKEL</sequence>
<reference evidence="2 3" key="1">
    <citation type="submission" date="2014-04" db="EMBL/GenBank/DDBJ databases">
        <authorList>
            <person name="Sears C."/>
            <person name="Carroll K."/>
            <person name="Sack B.R."/>
            <person name="Qadri F."/>
            <person name="Myers L.L."/>
            <person name="Chung G.-T."/>
            <person name="Escheverria P."/>
            <person name="Fraser C.M."/>
            <person name="Sadzewicz L."/>
            <person name="Shefchek K.A."/>
            <person name="Tallon L."/>
            <person name="Das S.P."/>
            <person name="Daugherty S."/>
            <person name="Mongodin E.F."/>
        </authorList>
    </citation>
    <scope>NUCLEOTIDE SEQUENCE [LARGE SCALE GENOMIC DNA]</scope>
    <source>
        <strain evidence="2 3">3975 RP4</strain>
    </source>
</reference>
<dbReference type="Proteomes" id="UP000027661">
    <property type="component" value="Unassembled WGS sequence"/>
</dbReference>
<proteinExistence type="predicted"/>
<name>A0A069S5S2_PHOVU</name>
<evidence type="ECO:0000313" key="2">
    <source>
        <dbReference type="EMBL" id="KDS46039.1"/>
    </source>
</evidence>
<dbReference type="InterPro" id="IPR052159">
    <property type="entry name" value="Competence_DNA_uptake"/>
</dbReference>
<dbReference type="Gene3D" id="3.60.15.10">
    <property type="entry name" value="Ribonuclease Z/Hydroxyacylglutathione hydrolase-like"/>
    <property type="match status" value="1"/>
</dbReference>
<dbReference type="PANTHER" id="PTHR30619:SF1">
    <property type="entry name" value="RECOMBINATION PROTEIN 2"/>
    <property type="match status" value="1"/>
</dbReference>
<dbReference type="EMBL" id="JNHM01000130">
    <property type="protein sequence ID" value="KDS46039.1"/>
    <property type="molecule type" value="Genomic_DNA"/>
</dbReference>
<evidence type="ECO:0000313" key="3">
    <source>
        <dbReference type="Proteomes" id="UP000027661"/>
    </source>
</evidence>
<accession>A0A069S5S2</accession>
<dbReference type="Pfam" id="PF00753">
    <property type="entry name" value="Lactamase_B"/>
    <property type="match status" value="1"/>
</dbReference>
<dbReference type="RefSeq" id="WP_005646225.1">
    <property type="nucleotide sequence ID" value="NZ_JNHM01000130.1"/>
</dbReference>
<gene>
    <name evidence="2" type="ORF">M099_3754</name>
</gene>
<dbReference type="AlphaFoldDB" id="A0A069S5S2"/>
<dbReference type="InterPro" id="IPR001279">
    <property type="entry name" value="Metallo-B-lactamas"/>
</dbReference>
<feature type="domain" description="Metallo-beta-lactamase" evidence="1">
    <location>
        <begin position="12"/>
        <end position="73"/>
    </location>
</feature>